<sequence length="698" mass="77807">MVSLKFSTSFMGFWLPLFPIVVLSPTLQVSEVQVCLDLEDEILSRAKNIQTRLGRQCIETEEINKTLKATLQSWLDQSASEEGDVLDAFQTSPSTESLKSTGSDHGSRQLARRRGQQQETETFYILKLQEYLSCRSILFKLQAKHEKLQEAIQRGNKEDRDGSQSCSAMTRSQRNRRLRPSSQYNHKLFSGDMEKFIQSSGQAVPLVVESCVRFINLHGLQHEGIFRVPGAQLRVTEIRNAFERGEDPLVDGYSAHDLDSVAGVLKLYFRGLETPLFPLEMFGEMLAAVDLESPGERREFVKGIVGRLPGPVLVVLRYLFTFLNHLAQYSDENMMDPYNLAVCFGPTLVVVPPEQDPVAVQSRVNQLVQTLILEPELIFPTSTALPGPLYEKCMAPPHDDFGDTQLDATAEENEQDLPAETSATKEETSIPIPESSKDASYCSAPVLECGESLEAVACFDYVGRTPQELTFQRGDLLCLHTRASGEWWRGERAGTLGLIPHKYIKVPDKAESQAVLQEGQGEGELVPKSEDPVVEPVCRVRTNSAGAYSKASSKSRGGKLTSPFFEPTHHPMSSSRALSPSDRSERWNAMDMPGPSGYNWHCPAIVTTDKKWDKWDADKRWDADKKLEVDKSVAQKMESVFKELLGKAHTRHLPKTSEILLSSPEASCSAAHSWWPLGPSRTGKNKVFSRGAGGHDQF</sequence>
<dbReference type="OMA" id="WQILELP"/>
<feature type="region of interest" description="Disordered" evidence="4">
    <location>
        <begin position="153"/>
        <end position="179"/>
    </location>
</feature>
<dbReference type="FunFam" id="2.30.30.40:FF:000136">
    <property type="entry name" value="Rho GTPase activating protein 4"/>
    <property type="match status" value="1"/>
</dbReference>
<evidence type="ECO:0000256" key="3">
    <source>
        <dbReference type="PROSITE-ProRule" id="PRU00192"/>
    </source>
</evidence>
<dbReference type="InterPro" id="IPR001452">
    <property type="entry name" value="SH3_domain"/>
</dbReference>
<dbReference type="Proteomes" id="UP000002280">
    <property type="component" value="Chromosome X"/>
</dbReference>
<dbReference type="HOGENOM" id="CLU_609124_0_0_1"/>
<dbReference type="SMART" id="SM00326">
    <property type="entry name" value="SH3"/>
    <property type="match status" value="1"/>
</dbReference>
<evidence type="ECO:0000256" key="4">
    <source>
        <dbReference type="SAM" id="MobiDB-lite"/>
    </source>
</evidence>
<dbReference type="eggNOG" id="KOG3565">
    <property type="taxonomic scope" value="Eukaryota"/>
</dbReference>
<evidence type="ECO:0000259" key="7">
    <source>
        <dbReference type="PROSITE" id="PS50238"/>
    </source>
</evidence>
<reference evidence="8" key="3">
    <citation type="submission" date="2025-09" db="UniProtKB">
        <authorList>
            <consortium name="Ensembl"/>
        </authorList>
    </citation>
    <scope>IDENTIFICATION</scope>
</reference>
<dbReference type="Ensembl" id="ENSMODT00000014684.4">
    <property type="protein sequence ID" value="ENSMODP00000014418.4"/>
    <property type="gene ID" value="ENSMODG00000011526.4"/>
</dbReference>
<dbReference type="InterPro" id="IPR051627">
    <property type="entry name" value="SLIT-ROBO_RhoGAP"/>
</dbReference>
<dbReference type="AlphaFoldDB" id="F6RHK6"/>
<evidence type="ECO:0000313" key="9">
    <source>
        <dbReference type="Proteomes" id="UP000002280"/>
    </source>
</evidence>
<dbReference type="FunFam" id="1.10.555.10:FF:000010">
    <property type="entry name" value="SLIT-ROBO Rho GTPase-activating protein 1 isoform 2"/>
    <property type="match status" value="1"/>
</dbReference>
<keyword evidence="9" id="KW-1185">Reference proteome</keyword>
<feature type="compositionally biased region" description="Polar residues" evidence="4">
    <location>
        <begin position="91"/>
        <end position="104"/>
    </location>
</feature>
<feature type="signal peptide" evidence="5">
    <location>
        <begin position="1"/>
        <end position="23"/>
    </location>
</feature>
<dbReference type="SUPFAM" id="SSF50044">
    <property type="entry name" value="SH3-domain"/>
    <property type="match status" value="1"/>
</dbReference>
<dbReference type="Gene3D" id="2.30.30.40">
    <property type="entry name" value="SH3 Domains"/>
    <property type="match status" value="1"/>
</dbReference>
<feature type="domain" description="Rho-GAP" evidence="7">
    <location>
        <begin position="191"/>
        <end position="379"/>
    </location>
</feature>
<feature type="region of interest" description="Disordered" evidence="4">
    <location>
        <begin position="411"/>
        <end position="438"/>
    </location>
</feature>
<dbReference type="InterPro" id="IPR036028">
    <property type="entry name" value="SH3-like_dom_sf"/>
</dbReference>
<evidence type="ECO:0000313" key="8">
    <source>
        <dbReference type="Ensembl" id="ENSMODP00000014418.4"/>
    </source>
</evidence>
<reference evidence="8 9" key="1">
    <citation type="journal article" date="2007" name="Nature">
        <title>Genome of the marsupial Monodelphis domestica reveals innovation in non-coding sequences.</title>
        <authorList>
            <person name="Mikkelsen T.S."/>
            <person name="Wakefield M.J."/>
            <person name="Aken B."/>
            <person name="Amemiya C.T."/>
            <person name="Chang J.L."/>
            <person name="Duke S."/>
            <person name="Garber M."/>
            <person name="Gentles A.J."/>
            <person name="Goodstadt L."/>
            <person name="Heger A."/>
            <person name="Jurka J."/>
            <person name="Kamal M."/>
            <person name="Mauceli E."/>
            <person name="Searle S.M."/>
            <person name="Sharpe T."/>
            <person name="Baker M.L."/>
            <person name="Batzer M.A."/>
            <person name="Benos P.V."/>
            <person name="Belov K."/>
            <person name="Clamp M."/>
            <person name="Cook A."/>
            <person name="Cuff J."/>
            <person name="Das R."/>
            <person name="Davidow L."/>
            <person name="Deakin J.E."/>
            <person name="Fazzari M.J."/>
            <person name="Glass J.L."/>
            <person name="Grabherr M."/>
            <person name="Greally J.M."/>
            <person name="Gu W."/>
            <person name="Hore T.A."/>
            <person name="Huttley G.A."/>
            <person name="Kleber M."/>
            <person name="Jirtle R.L."/>
            <person name="Koina E."/>
            <person name="Lee J.T."/>
            <person name="Mahony S."/>
            <person name="Marra M.A."/>
            <person name="Miller R.D."/>
            <person name="Nicholls R.D."/>
            <person name="Oda M."/>
            <person name="Papenfuss A.T."/>
            <person name="Parra Z.E."/>
            <person name="Pollock D.D."/>
            <person name="Ray D.A."/>
            <person name="Schein J.E."/>
            <person name="Speed T.P."/>
            <person name="Thompson K."/>
            <person name="VandeBerg J.L."/>
            <person name="Wade C.M."/>
            <person name="Walker J.A."/>
            <person name="Waters P.D."/>
            <person name="Webber C."/>
            <person name="Weidman J.R."/>
            <person name="Xie X."/>
            <person name="Zody M.C."/>
            <person name="Baldwin J."/>
            <person name="Abdouelleil A."/>
            <person name="Abdulkadir J."/>
            <person name="Abebe A."/>
            <person name="Abera B."/>
            <person name="Abreu J."/>
            <person name="Acer S.C."/>
            <person name="Aftuck L."/>
            <person name="Alexander A."/>
            <person name="An P."/>
            <person name="Anderson E."/>
            <person name="Anderson S."/>
            <person name="Arachi H."/>
            <person name="Azer M."/>
            <person name="Bachantsang P."/>
            <person name="Barry A."/>
            <person name="Bayul T."/>
            <person name="Berlin A."/>
            <person name="Bessette D."/>
            <person name="Bloom T."/>
            <person name="Bloom T."/>
            <person name="Boguslavskiy L."/>
            <person name="Bonnet C."/>
            <person name="Boukhgalter B."/>
            <person name="Bourzgui I."/>
            <person name="Brown A."/>
            <person name="Cahill P."/>
            <person name="Channer S."/>
            <person name="Cheshatsang Y."/>
            <person name="Chuda L."/>
            <person name="Citroen M."/>
            <person name="Collymore A."/>
            <person name="Cooke P."/>
            <person name="Costello M."/>
            <person name="D'Aco K."/>
            <person name="Daza R."/>
            <person name="De Haan G."/>
            <person name="DeGray S."/>
            <person name="DeMaso C."/>
            <person name="Dhargay N."/>
            <person name="Dooley K."/>
            <person name="Dooley E."/>
            <person name="Doricent M."/>
            <person name="Dorje P."/>
            <person name="Dorjee K."/>
            <person name="Dupes A."/>
            <person name="Elong R."/>
            <person name="Falk J."/>
            <person name="Farina A."/>
            <person name="Faro S."/>
            <person name="Ferguson D."/>
            <person name="Fisher S."/>
            <person name="Foley C.D."/>
            <person name="Franke A."/>
            <person name="Friedrich D."/>
            <person name="Gadbois L."/>
            <person name="Gearin G."/>
            <person name="Gearin C.R."/>
            <person name="Giannoukos G."/>
            <person name="Goode T."/>
            <person name="Graham J."/>
            <person name="Grandbois E."/>
            <person name="Grewal S."/>
            <person name="Gyaltsen K."/>
            <person name="Hafez N."/>
            <person name="Hagos B."/>
            <person name="Hall J."/>
            <person name="Henson C."/>
            <person name="Hollinger A."/>
            <person name="Honan T."/>
            <person name="Huard M.D."/>
            <person name="Hughes L."/>
            <person name="Hurhula B."/>
            <person name="Husby M.E."/>
            <person name="Kamat A."/>
            <person name="Kanga B."/>
            <person name="Kashin S."/>
            <person name="Khazanovich D."/>
            <person name="Kisner P."/>
            <person name="Lance K."/>
            <person name="Lara M."/>
            <person name="Lee W."/>
            <person name="Lennon N."/>
            <person name="Letendre F."/>
            <person name="LeVine R."/>
            <person name="Lipovsky A."/>
            <person name="Liu X."/>
            <person name="Liu J."/>
            <person name="Liu S."/>
            <person name="Lokyitsang T."/>
            <person name="Lokyitsang Y."/>
            <person name="Lubonja R."/>
            <person name="Lui A."/>
            <person name="MacDonald P."/>
            <person name="Magnisalis V."/>
            <person name="Maru K."/>
            <person name="Matthews C."/>
            <person name="McCusker W."/>
            <person name="McDonough S."/>
            <person name="Mehta T."/>
            <person name="Meldrim J."/>
            <person name="Meneus L."/>
            <person name="Mihai O."/>
            <person name="Mihalev A."/>
            <person name="Mihova T."/>
            <person name="Mittelman R."/>
            <person name="Mlenga V."/>
            <person name="Montmayeur A."/>
            <person name="Mulrain L."/>
            <person name="Navidi A."/>
            <person name="Naylor J."/>
            <person name="Negash T."/>
            <person name="Nguyen T."/>
            <person name="Nguyen N."/>
            <person name="Nicol R."/>
            <person name="Norbu C."/>
            <person name="Norbu N."/>
            <person name="Novod N."/>
            <person name="O'Neill B."/>
            <person name="Osman S."/>
            <person name="Markiewicz E."/>
            <person name="Oyono O.L."/>
            <person name="Patti C."/>
            <person name="Phunkhang P."/>
            <person name="Pierre F."/>
            <person name="Priest M."/>
            <person name="Raghuraman S."/>
            <person name="Rege F."/>
            <person name="Reyes R."/>
            <person name="Rise C."/>
            <person name="Rogov P."/>
            <person name="Ross K."/>
            <person name="Ryan E."/>
            <person name="Settipalli S."/>
            <person name="Shea T."/>
            <person name="Sherpa N."/>
            <person name="Shi L."/>
            <person name="Shih D."/>
            <person name="Sparrow T."/>
            <person name="Spaulding J."/>
            <person name="Stalker J."/>
            <person name="Stange-Thomann N."/>
            <person name="Stavropoulos S."/>
            <person name="Stone C."/>
            <person name="Strader C."/>
            <person name="Tesfaye S."/>
            <person name="Thomson T."/>
            <person name="Thoulutsang Y."/>
            <person name="Thoulutsang D."/>
            <person name="Topham K."/>
            <person name="Topping I."/>
            <person name="Tsamla T."/>
            <person name="Vassiliev H."/>
            <person name="Vo A."/>
            <person name="Wangchuk T."/>
            <person name="Wangdi T."/>
            <person name="Weiand M."/>
            <person name="Wilkinson J."/>
            <person name="Wilson A."/>
            <person name="Yadav S."/>
            <person name="Young G."/>
            <person name="Yu Q."/>
            <person name="Zembek L."/>
            <person name="Zhong D."/>
            <person name="Zimmer A."/>
            <person name="Zwirko Z."/>
            <person name="Jaffe D.B."/>
            <person name="Alvarez P."/>
            <person name="Brockman W."/>
            <person name="Butler J."/>
            <person name="Chin C."/>
            <person name="Gnerre S."/>
            <person name="MacCallum I."/>
            <person name="Graves J.A."/>
            <person name="Ponting C.P."/>
            <person name="Breen M."/>
            <person name="Samollow P.B."/>
            <person name="Lander E.S."/>
            <person name="Lindblad-Toh K."/>
        </authorList>
    </citation>
    <scope>NUCLEOTIDE SEQUENCE [LARGE SCALE GENOMIC DNA]</scope>
</reference>
<protein>
    <submittedName>
        <fullName evidence="8">Rho GTPase activating protein 4</fullName>
    </submittedName>
</protein>
<keyword evidence="1 3" id="KW-0728">SH3 domain</keyword>
<dbReference type="PROSITE" id="PS50002">
    <property type="entry name" value="SH3"/>
    <property type="match status" value="1"/>
</dbReference>
<feature type="compositionally biased region" description="Basic and acidic residues" evidence="4">
    <location>
        <begin position="153"/>
        <end position="162"/>
    </location>
</feature>
<dbReference type="PANTHER" id="PTHR14166">
    <property type="entry name" value="SLIT-ROBO RHO GTPASE ACTIVATING PROTEIN"/>
    <property type="match status" value="1"/>
</dbReference>
<feature type="compositionally biased region" description="Polar residues" evidence="4">
    <location>
        <begin position="163"/>
        <end position="172"/>
    </location>
</feature>
<evidence type="ECO:0000259" key="6">
    <source>
        <dbReference type="PROSITE" id="PS50002"/>
    </source>
</evidence>
<proteinExistence type="predicted"/>
<dbReference type="SUPFAM" id="SSF48350">
    <property type="entry name" value="GTPase activation domain, GAP"/>
    <property type="match status" value="1"/>
</dbReference>
<dbReference type="GO" id="GO:0007165">
    <property type="term" value="P:signal transduction"/>
    <property type="evidence" value="ECO:0007669"/>
    <property type="project" value="InterPro"/>
</dbReference>
<keyword evidence="2" id="KW-0175">Coiled coil</keyword>
<keyword evidence="5" id="KW-0732">Signal</keyword>
<name>F6RHK6_MONDO</name>
<accession>F6RHK6</accession>
<dbReference type="Bgee" id="ENSMODG00000011526">
    <property type="expression patterns" value="Expressed in spermatid and 14 other cell types or tissues"/>
</dbReference>
<dbReference type="Pfam" id="PF07653">
    <property type="entry name" value="SH3_2"/>
    <property type="match status" value="1"/>
</dbReference>
<dbReference type="Pfam" id="PF00620">
    <property type="entry name" value="RhoGAP"/>
    <property type="match status" value="1"/>
</dbReference>
<dbReference type="GeneTree" id="ENSGT00950000182824"/>
<evidence type="ECO:0000256" key="1">
    <source>
        <dbReference type="ARBA" id="ARBA00022443"/>
    </source>
</evidence>
<feature type="region of interest" description="Disordered" evidence="4">
    <location>
        <begin position="91"/>
        <end position="115"/>
    </location>
</feature>
<feature type="chain" id="PRO_5023895062" evidence="5">
    <location>
        <begin position="24"/>
        <end position="698"/>
    </location>
</feature>
<feature type="compositionally biased region" description="Low complexity" evidence="4">
    <location>
        <begin position="548"/>
        <end position="559"/>
    </location>
</feature>
<evidence type="ECO:0000256" key="5">
    <source>
        <dbReference type="SAM" id="SignalP"/>
    </source>
</evidence>
<feature type="region of interest" description="Disordered" evidence="4">
    <location>
        <begin position="548"/>
        <end position="585"/>
    </location>
</feature>
<dbReference type="InterPro" id="IPR000198">
    <property type="entry name" value="RhoGAP_dom"/>
</dbReference>
<evidence type="ECO:0000256" key="2">
    <source>
        <dbReference type="ARBA" id="ARBA00023054"/>
    </source>
</evidence>
<reference evidence="8" key="2">
    <citation type="submission" date="2025-08" db="UniProtKB">
        <authorList>
            <consortium name="Ensembl"/>
        </authorList>
    </citation>
    <scope>IDENTIFICATION</scope>
</reference>
<organism evidence="8 9">
    <name type="scientific">Monodelphis domestica</name>
    <name type="common">Gray short-tailed opossum</name>
    <dbReference type="NCBI Taxonomy" id="13616"/>
    <lineage>
        <taxon>Eukaryota</taxon>
        <taxon>Metazoa</taxon>
        <taxon>Chordata</taxon>
        <taxon>Craniata</taxon>
        <taxon>Vertebrata</taxon>
        <taxon>Euteleostomi</taxon>
        <taxon>Mammalia</taxon>
        <taxon>Metatheria</taxon>
        <taxon>Didelphimorphia</taxon>
        <taxon>Didelphidae</taxon>
        <taxon>Monodelphis</taxon>
    </lineage>
</organism>
<dbReference type="SMART" id="SM00324">
    <property type="entry name" value="RhoGAP"/>
    <property type="match status" value="1"/>
</dbReference>
<dbReference type="Gene3D" id="1.10.555.10">
    <property type="entry name" value="Rho GTPase activation protein"/>
    <property type="match status" value="1"/>
</dbReference>
<dbReference type="STRING" id="13616.ENSMODP00000014418"/>
<dbReference type="InterPro" id="IPR008936">
    <property type="entry name" value="Rho_GTPase_activation_prot"/>
</dbReference>
<feature type="domain" description="SH3" evidence="6">
    <location>
        <begin position="450"/>
        <end position="509"/>
    </location>
</feature>
<dbReference type="InParanoid" id="F6RHK6"/>
<dbReference type="PROSITE" id="PS50238">
    <property type="entry name" value="RHOGAP"/>
    <property type="match status" value="1"/>
</dbReference>